<comment type="caution">
    <text evidence="3">The sequence shown here is derived from an EMBL/GenBank/DDBJ whole genome shotgun (WGS) entry which is preliminary data.</text>
</comment>
<gene>
    <name evidence="3" type="ORF">IV203_004609</name>
</gene>
<dbReference type="GO" id="GO:0070475">
    <property type="term" value="P:rRNA base methylation"/>
    <property type="evidence" value="ECO:0007669"/>
    <property type="project" value="InterPro"/>
</dbReference>
<evidence type="ECO:0000259" key="2">
    <source>
        <dbReference type="Pfam" id="PF10354"/>
    </source>
</evidence>
<evidence type="ECO:0000256" key="1">
    <source>
        <dbReference type="SAM" id="MobiDB-lite"/>
    </source>
</evidence>
<keyword evidence="4" id="KW-1185">Reference proteome</keyword>
<name>A0A9K3L3X1_9STRA</name>
<feature type="region of interest" description="Disordered" evidence="1">
    <location>
        <begin position="459"/>
        <end position="490"/>
    </location>
</feature>
<dbReference type="GO" id="GO:0005737">
    <property type="term" value="C:cytoplasm"/>
    <property type="evidence" value="ECO:0007669"/>
    <property type="project" value="TreeGrafter"/>
</dbReference>
<reference evidence="3" key="2">
    <citation type="submission" date="2021-04" db="EMBL/GenBank/DDBJ databases">
        <authorList>
            <person name="Podell S."/>
        </authorList>
    </citation>
    <scope>NUCLEOTIDE SEQUENCE</scope>
    <source>
        <strain evidence="3">Hildebrandi</strain>
    </source>
</reference>
<evidence type="ECO:0000313" key="4">
    <source>
        <dbReference type="Proteomes" id="UP000693970"/>
    </source>
</evidence>
<dbReference type="Proteomes" id="UP000693970">
    <property type="component" value="Unassembled WGS sequence"/>
</dbReference>
<feature type="domain" description="25S rRNA (uridine-N(3))-methyltransferase BMT5-like" evidence="2">
    <location>
        <begin position="147"/>
        <end position="327"/>
    </location>
</feature>
<sequence length="490" mass="55031">MPKRKRSSTAGTSSSSCSIEGIHCTTSVSPTVIDINEEEVTEEEEDHNNLGTDVVVVRDTDKLYACQETIDCAIKGNCVPCAYKVGCFDVAQDVLFCKQCPNQRPEQCPRNNNKNSTTTTTIVTTSLPNSKHWSPVCLGIQPGMNILTVGDGDFSFSLGLARRLMTTDETTATTTQIVATSYETKTTLQTVYGTAFDQTVQELESLNVTVLYSVDATKLVETLTTAIQQTYQYSNNDDNNNNNNMTLPSSSSSFVFHRIVWNFPCTAAPSGQDGQNQEMEDNKRLVQQFIVSARQVLSKEDGEIYMAHKTKPPYNQWNLPELVVNGQQQQQQQQQAPTPSIQLPRLYYAGRIVLDRSILPPYTPRKALDRKSFPCHDACFYIFAQQQKQQQTSSSDINHIHGPSPFKQLFPPTIPNEAEKNLKVNNNNANASHPSLLVVRVTTELVLSIRYRHLRLIQRRSTSKNNTKGKKTMYGKSRKKNKKMMDNTYK</sequence>
<dbReference type="AlphaFoldDB" id="A0A9K3L3X1"/>
<evidence type="ECO:0000313" key="3">
    <source>
        <dbReference type="EMBL" id="KAG7355253.1"/>
    </source>
</evidence>
<organism evidence="3 4">
    <name type="scientific">Nitzschia inconspicua</name>
    <dbReference type="NCBI Taxonomy" id="303405"/>
    <lineage>
        <taxon>Eukaryota</taxon>
        <taxon>Sar</taxon>
        <taxon>Stramenopiles</taxon>
        <taxon>Ochrophyta</taxon>
        <taxon>Bacillariophyta</taxon>
        <taxon>Bacillariophyceae</taxon>
        <taxon>Bacillariophycidae</taxon>
        <taxon>Bacillariales</taxon>
        <taxon>Bacillariaceae</taxon>
        <taxon>Nitzschia</taxon>
    </lineage>
</organism>
<dbReference type="InterPro" id="IPR019446">
    <property type="entry name" value="BMT5-like"/>
</dbReference>
<dbReference type="GO" id="GO:0070042">
    <property type="term" value="F:rRNA (uridine-N3-)-methyltransferase activity"/>
    <property type="evidence" value="ECO:0007669"/>
    <property type="project" value="InterPro"/>
</dbReference>
<dbReference type="PROSITE" id="PS51257">
    <property type="entry name" value="PROKAR_LIPOPROTEIN"/>
    <property type="match status" value="1"/>
</dbReference>
<dbReference type="PANTHER" id="PTHR11538:SF104">
    <property type="entry name" value="25S RRNA (URIDINE-N(3))-METHYLTRANSFERASE BMT5-LIKE DOMAIN-CONTAINING PROTEIN"/>
    <property type="match status" value="1"/>
</dbReference>
<reference evidence="3" key="1">
    <citation type="journal article" date="2021" name="Sci. Rep.">
        <title>Diploid genomic architecture of Nitzschia inconspicua, an elite biomass production diatom.</title>
        <authorList>
            <person name="Oliver A."/>
            <person name="Podell S."/>
            <person name="Pinowska A."/>
            <person name="Traller J.C."/>
            <person name="Smith S.R."/>
            <person name="McClure R."/>
            <person name="Beliaev A."/>
            <person name="Bohutskyi P."/>
            <person name="Hill E.A."/>
            <person name="Rabines A."/>
            <person name="Zheng H."/>
            <person name="Allen L.Z."/>
            <person name="Kuo A."/>
            <person name="Grigoriev I.V."/>
            <person name="Allen A.E."/>
            <person name="Hazlebeck D."/>
            <person name="Allen E.E."/>
        </authorList>
    </citation>
    <scope>NUCLEOTIDE SEQUENCE</scope>
    <source>
        <strain evidence="3">Hildebrandi</strain>
    </source>
</reference>
<accession>A0A9K3L3X1</accession>
<dbReference type="EMBL" id="JAGRRH010000016">
    <property type="protein sequence ID" value="KAG7355253.1"/>
    <property type="molecule type" value="Genomic_DNA"/>
</dbReference>
<feature type="compositionally biased region" description="Basic residues" evidence="1">
    <location>
        <begin position="459"/>
        <end position="482"/>
    </location>
</feature>
<dbReference type="OrthoDB" id="273345at2759"/>
<dbReference type="Pfam" id="PF10354">
    <property type="entry name" value="BMT5-like"/>
    <property type="match status" value="1"/>
</dbReference>
<dbReference type="PANTHER" id="PTHR11538">
    <property type="entry name" value="PHENYLALANYL-TRNA SYNTHETASE"/>
    <property type="match status" value="1"/>
</dbReference>
<protein>
    <recommendedName>
        <fullName evidence="2">25S rRNA (uridine-N(3))-methyltransferase BMT5-like domain-containing protein</fullName>
    </recommendedName>
</protein>
<proteinExistence type="predicted"/>